<dbReference type="KEGG" id="egl:EGR_06562"/>
<organism evidence="1 2">
    <name type="scientific">Echinococcus granulosus</name>
    <name type="common">Hydatid tapeworm</name>
    <dbReference type="NCBI Taxonomy" id="6210"/>
    <lineage>
        <taxon>Eukaryota</taxon>
        <taxon>Metazoa</taxon>
        <taxon>Spiralia</taxon>
        <taxon>Lophotrochozoa</taxon>
        <taxon>Platyhelminthes</taxon>
        <taxon>Cestoda</taxon>
        <taxon>Eucestoda</taxon>
        <taxon>Cyclophyllidea</taxon>
        <taxon>Taeniidae</taxon>
        <taxon>Echinococcus</taxon>
        <taxon>Echinococcus granulosus group</taxon>
    </lineage>
</organism>
<reference evidence="1 2" key="1">
    <citation type="journal article" date="2013" name="Nat. Genet.">
        <title>The genome of the hydatid tapeworm Echinococcus granulosus.</title>
        <authorList>
            <person name="Zheng H."/>
            <person name="Zhang W."/>
            <person name="Zhang L."/>
            <person name="Zhang Z."/>
            <person name="Li J."/>
            <person name="Lu G."/>
            <person name="Zhu Y."/>
            <person name="Wang Y."/>
            <person name="Huang Y."/>
            <person name="Liu J."/>
            <person name="Kang H."/>
            <person name="Chen J."/>
            <person name="Wang L."/>
            <person name="Chen A."/>
            <person name="Yu S."/>
            <person name="Gao Z."/>
            <person name="Jin L."/>
            <person name="Gu W."/>
            <person name="Wang Z."/>
            <person name="Zhao L."/>
            <person name="Shi B."/>
            <person name="Wen H."/>
            <person name="Lin R."/>
            <person name="Jones M.K."/>
            <person name="Brejova B."/>
            <person name="Vinar T."/>
            <person name="Zhao G."/>
            <person name="McManus D.P."/>
            <person name="Chen Z."/>
            <person name="Zhou Y."/>
            <person name="Wang S."/>
        </authorList>
    </citation>
    <scope>NUCLEOTIDE SEQUENCE [LARGE SCALE GENOMIC DNA]</scope>
</reference>
<dbReference type="Proteomes" id="UP000019149">
    <property type="component" value="Unassembled WGS sequence"/>
</dbReference>
<dbReference type="RefSeq" id="XP_024349771.1">
    <property type="nucleotide sequence ID" value="XM_024495811.1"/>
</dbReference>
<gene>
    <name evidence="1" type="ORF">EGR_06562</name>
</gene>
<evidence type="ECO:0000313" key="1">
    <source>
        <dbReference type="EMBL" id="EUB58575.1"/>
    </source>
</evidence>
<keyword evidence="2" id="KW-1185">Reference proteome</keyword>
<comment type="caution">
    <text evidence="1">The sequence shown here is derived from an EMBL/GenBank/DDBJ whole genome shotgun (WGS) entry which is preliminary data.</text>
</comment>
<dbReference type="EMBL" id="APAU02000059">
    <property type="protein sequence ID" value="EUB58575.1"/>
    <property type="molecule type" value="Genomic_DNA"/>
</dbReference>
<evidence type="ECO:0000313" key="2">
    <source>
        <dbReference type="Proteomes" id="UP000019149"/>
    </source>
</evidence>
<sequence>MKQIILLKSCYYCEFLLKKLCKSYLTKMQNGKYWESRKYIKQKWCFRSRLWAWTSSMMCHFREVALSTRKRIIERKQKTENLKMLIFVHKSSLVPLNHSKNLLLLIFSELLTAAEIINNYYLQKKQKLRCFKKYKGYLDKNKKEKENVWECIFLYDAIDCRSYSSPQSCLKIQFLRIGPMILKKVKFKEKITSRRGINCAYSMNHVISEEQTTSKLTKIKHALLANIKHSNWEVHFLGKQENTCDHRHRLHRNGMDEEKAQLDFYFCLIYTHQQKGKRPTTVVVLFFGLGFHNRKITKRRTIAILEEQNFLDC</sequence>
<dbReference type="AlphaFoldDB" id="W6UBT2"/>
<name>W6UBT2_ECHGR</name>
<dbReference type="GeneID" id="36342277"/>
<dbReference type="CTD" id="36342277"/>
<accession>W6UBT2</accession>
<proteinExistence type="predicted"/>
<protein>
    <submittedName>
        <fullName evidence="1">Uncharacterized protein</fullName>
    </submittedName>
</protein>